<evidence type="ECO:0000313" key="3">
    <source>
        <dbReference type="Proteomes" id="UP000785679"/>
    </source>
</evidence>
<dbReference type="OrthoDB" id="325494at2759"/>
<dbReference type="EMBL" id="RRYP01001534">
    <property type="protein sequence ID" value="TNV85812.1"/>
    <property type="molecule type" value="Genomic_DNA"/>
</dbReference>
<reference evidence="2" key="1">
    <citation type="submission" date="2019-06" db="EMBL/GenBank/DDBJ databases">
        <authorList>
            <person name="Zheng W."/>
        </authorList>
    </citation>
    <scope>NUCLEOTIDE SEQUENCE</scope>
    <source>
        <strain evidence="2">QDHG01</strain>
    </source>
</reference>
<keyword evidence="3" id="KW-1185">Reference proteome</keyword>
<organism evidence="2 3">
    <name type="scientific">Halteria grandinella</name>
    <dbReference type="NCBI Taxonomy" id="5974"/>
    <lineage>
        <taxon>Eukaryota</taxon>
        <taxon>Sar</taxon>
        <taxon>Alveolata</taxon>
        <taxon>Ciliophora</taxon>
        <taxon>Intramacronucleata</taxon>
        <taxon>Spirotrichea</taxon>
        <taxon>Stichotrichia</taxon>
        <taxon>Sporadotrichida</taxon>
        <taxon>Halteriidae</taxon>
        <taxon>Halteria</taxon>
    </lineage>
</organism>
<keyword evidence="1" id="KW-0472">Membrane</keyword>
<feature type="transmembrane region" description="Helical" evidence="1">
    <location>
        <begin position="254"/>
        <end position="279"/>
    </location>
</feature>
<dbReference type="AlphaFoldDB" id="A0A8J8P2B6"/>
<evidence type="ECO:0000313" key="2">
    <source>
        <dbReference type="EMBL" id="TNV85812.1"/>
    </source>
</evidence>
<dbReference type="Proteomes" id="UP000785679">
    <property type="component" value="Unassembled WGS sequence"/>
</dbReference>
<name>A0A8J8P2B6_HALGN</name>
<comment type="caution">
    <text evidence="2">The sequence shown here is derived from an EMBL/GenBank/DDBJ whole genome shotgun (WGS) entry which is preliminary data.</text>
</comment>
<keyword evidence="1" id="KW-1133">Transmembrane helix</keyword>
<gene>
    <name evidence="2" type="ORF">FGO68_gene1015</name>
</gene>
<keyword evidence="1" id="KW-0812">Transmembrane</keyword>
<proteinExistence type="predicted"/>
<protein>
    <submittedName>
        <fullName evidence="2">Uncharacterized protein</fullName>
    </submittedName>
</protein>
<evidence type="ECO:0000256" key="1">
    <source>
        <dbReference type="SAM" id="Phobius"/>
    </source>
</evidence>
<sequence length="999" mass="116345">MPSTLDLKAEYFASTLLKILPHFIHPASKKRVPCATATPWVIAIIAQYVAPGINPSMIPQIPVASRTSTYLHAERPLGLLCAHPLRAFNRIFLVPYALTWYHHTTLAMRQEQTGETTFRICIYNRAKSRTTSLQITKTSQEAHQLISQFQWDEDHWELDSFSDYIQQVIDYNLTSAISNFAVQYEFPERSMKLAYFNWDNSKYAMIMQNFSVQIEQFKASKSEKDKKYTLGLMFESTIIEEKIESTNNKFYRTFLALFLTPFMAMVAIFCICEVVYILYFSERIFRTINELSDKIGMLNQQHRHAIKRYTAINANSFEQRSELDDELSFLLGANERRTSTRSRSGSVASTVGSQFEEELQHVDVLLDYQGKESCMEVTKLYRAANKLIKTIAIARTSHMSGNDNTALLNYNEVACFFLEGNKQKQKAFQLKLKRSKKTQKIGGLSKSDDEQYIARMDPKDIGLNSNLAICYNNIACIYAKKRLFFNSTAYYAESIRIEQLLMQNNKNEMKFTTMEQNFRVACKYFNYGYSLYKQALISKRKSNDKKLSNQDQVTKLAINYLKQSKKCFKVYEMHQLRKRKNGKYFLEIQEHANQRSFQDVSLYIRLLSIELKIYSAANGTEEIIKKKLHKVGDAIFQYLKEGLQQQERLVLEQQRFKGINKGLWYFSQDAIVQRLLYLNGLFWHKLGPQAAANKELGEKNKIDHTLIAKEYYLKSYQSTIIHQIELKLMKKSLLKLKSLPAQKSDTYRNSQDLESLIQKYFIKQRCVQVILDVCNEDPLTHEILLSFVRDQIFDKLNDEDLFSFITMRSGTQAFMALQLEKKQLNKKVKRMTINTQYVSSKMEMEESSDLQDTLKICIMNAIENDPDKKIVKHGITIPQQINWVIAIVGPQQQELDEIYEYLESEQRASQINLIVIGVNIVDADIGREYTRLCKLTPEGHFFNLNFHPEYLVFLDNESIVSKGIERTMTYKEALQRVEAMISLYDSKREPYISEHIDFN</sequence>
<accession>A0A8J8P2B6</accession>